<keyword evidence="16" id="KW-0594">Phospholipid biosynthesis</keyword>
<keyword evidence="14" id="KW-0443">Lipid metabolism</keyword>
<feature type="transmembrane region" description="Helical" evidence="19">
    <location>
        <begin position="28"/>
        <end position="44"/>
    </location>
</feature>
<dbReference type="InterPro" id="IPR000374">
    <property type="entry name" value="PC_trans"/>
</dbReference>
<dbReference type="GO" id="GO:0004605">
    <property type="term" value="F:phosphatidate cytidylyltransferase activity"/>
    <property type="evidence" value="ECO:0007669"/>
    <property type="project" value="UniProtKB-EC"/>
</dbReference>
<keyword evidence="9" id="KW-0444">Lipid biosynthesis</keyword>
<evidence type="ECO:0000256" key="16">
    <source>
        <dbReference type="ARBA" id="ARBA00023209"/>
    </source>
</evidence>
<feature type="transmembrane region" description="Helical" evidence="19">
    <location>
        <begin position="136"/>
        <end position="158"/>
    </location>
</feature>
<feature type="transmembrane region" description="Helical" evidence="19">
    <location>
        <begin position="218"/>
        <end position="238"/>
    </location>
</feature>
<keyword evidence="10 18" id="KW-0808">Transferase</keyword>
<evidence type="ECO:0000256" key="2">
    <source>
        <dbReference type="ARBA" id="ARBA00004651"/>
    </source>
</evidence>
<evidence type="ECO:0000256" key="5">
    <source>
        <dbReference type="ARBA" id="ARBA00010185"/>
    </source>
</evidence>
<dbReference type="Proteomes" id="UP000562027">
    <property type="component" value="Unassembled WGS sequence"/>
</dbReference>
<evidence type="ECO:0000256" key="17">
    <source>
        <dbReference type="ARBA" id="ARBA00023264"/>
    </source>
</evidence>
<name>A0A840L5Y4_9BURK</name>
<dbReference type="PANTHER" id="PTHR46382">
    <property type="entry name" value="PHOSPHATIDATE CYTIDYLYLTRANSFERASE"/>
    <property type="match status" value="1"/>
</dbReference>
<evidence type="ECO:0000256" key="14">
    <source>
        <dbReference type="ARBA" id="ARBA00023098"/>
    </source>
</evidence>
<evidence type="ECO:0000256" key="4">
    <source>
        <dbReference type="ARBA" id="ARBA00005189"/>
    </source>
</evidence>
<comment type="pathway">
    <text evidence="4">Lipid metabolism.</text>
</comment>
<keyword evidence="8" id="KW-1003">Cell membrane</keyword>
<evidence type="ECO:0000256" key="3">
    <source>
        <dbReference type="ARBA" id="ARBA00005119"/>
    </source>
</evidence>
<evidence type="ECO:0000313" key="20">
    <source>
        <dbReference type="EMBL" id="MBB4842092.1"/>
    </source>
</evidence>
<protein>
    <recommendedName>
        <fullName evidence="7 18">Phosphatidate cytidylyltransferase</fullName>
        <ecNumber evidence="6 18">2.7.7.41</ecNumber>
    </recommendedName>
</protein>
<evidence type="ECO:0000256" key="12">
    <source>
        <dbReference type="ARBA" id="ARBA00022695"/>
    </source>
</evidence>
<evidence type="ECO:0000256" key="15">
    <source>
        <dbReference type="ARBA" id="ARBA00023136"/>
    </source>
</evidence>
<comment type="catalytic activity">
    <reaction evidence="1 18">
        <text>a 1,2-diacyl-sn-glycero-3-phosphate + CTP + H(+) = a CDP-1,2-diacyl-sn-glycerol + diphosphate</text>
        <dbReference type="Rhea" id="RHEA:16229"/>
        <dbReference type="ChEBI" id="CHEBI:15378"/>
        <dbReference type="ChEBI" id="CHEBI:33019"/>
        <dbReference type="ChEBI" id="CHEBI:37563"/>
        <dbReference type="ChEBI" id="CHEBI:58332"/>
        <dbReference type="ChEBI" id="CHEBI:58608"/>
        <dbReference type="EC" id="2.7.7.41"/>
    </reaction>
</comment>
<evidence type="ECO:0000256" key="8">
    <source>
        <dbReference type="ARBA" id="ARBA00022475"/>
    </source>
</evidence>
<dbReference type="EC" id="2.7.7.41" evidence="6 18"/>
<dbReference type="UniPathway" id="UPA00557">
    <property type="reaction ID" value="UER00614"/>
</dbReference>
<gene>
    <name evidence="20" type="ORF">HNP55_000587</name>
</gene>
<evidence type="ECO:0000256" key="7">
    <source>
        <dbReference type="ARBA" id="ARBA00019373"/>
    </source>
</evidence>
<evidence type="ECO:0000256" key="18">
    <source>
        <dbReference type="RuleBase" id="RU003938"/>
    </source>
</evidence>
<feature type="transmembrane region" description="Helical" evidence="19">
    <location>
        <begin position="56"/>
        <end position="77"/>
    </location>
</feature>
<sequence>MLKQRIITALVLLAVLLPAVFVANPWPFALLTLLLIAAAGWEWAKLNAAAASPSWLPGVFGVAVASACGITLLGHGLQAPPDWCWWLAGVVWVAGGSYALRGGPKAWPHAPTGLRLALGALVLFAAWLAMAQAKAMGTNFLLSIFCLVWMADVAAYFGGRTFGRRKLAPSISPGKSWEGVWSGMLGVLLLALLWVHGLEAHFSFDSPSLFMLLKRQGLIVSLLGLLLLSAMSVVGDLFESLIKRAVGAKDSSQLLPGHGGVLDRVDALLPVFPLALALSSL</sequence>
<dbReference type="PANTHER" id="PTHR46382:SF1">
    <property type="entry name" value="PHOSPHATIDATE CYTIDYLYLTRANSFERASE"/>
    <property type="match status" value="1"/>
</dbReference>
<feature type="transmembrane region" description="Helical" evidence="19">
    <location>
        <begin position="112"/>
        <end position="130"/>
    </location>
</feature>
<evidence type="ECO:0000256" key="1">
    <source>
        <dbReference type="ARBA" id="ARBA00001698"/>
    </source>
</evidence>
<keyword evidence="11 18" id="KW-0812">Transmembrane</keyword>
<feature type="transmembrane region" description="Helical" evidence="19">
    <location>
        <begin position="179"/>
        <end position="198"/>
    </location>
</feature>
<evidence type="ECO:0000256" key="10">
    <source>
        <dbReference type="ARBA" id="ARBA00022679"/>
    </source>
</evidence>
<comment type="subcellular location">
    <subcellularLocation>
        <location evidence="2">Cell membrane</location>
        <topology evidence="2">Multi-pass membrane protein</topology>
    </subcellularLocation>
</comment>
<dbReference type="AlphaFoldDB" id="A0A840L5Y4"/>
<evidence type="ECO:0000256" key="13">
    <source>
        <dbReference type="ARBA" id="ARBA00022989"/>
    </source>
</evidence>
<keyword evidence="21" id="KW-1185">Reference proteome</keyword>
<proteinExistence type="inferred from homology"/>
<accession>A0A840L5Y4</accession>
<dbReference type="PROSITE" id="PS01315">
    <property type="entry name" value="CDS"/>
    <property type="match status" value="1"/>
</dbReference>
<evidence type="ECO:0000256" key="6">
    <source>
        <dbReference type="ARBA" id="ARBA00012487"/>
    </source>
</evidence>
<evidence type="ECO:0000256" key="11">
    <source>
        <dbReference type="ARBA" id="ARBA00022692"/>
    </source>
</evidence>
<keyword evidence="17" id="KW-1208">Phospholipid metabolism</keyword>
<dbReference type="EMBL" id="JACHLP010000001">
    <property type="protein sequence ID" value="MBB4842092.1"/>
    <property type="molecule type" value="Genomic_DNA"/>
</dbReference>
<evidence type="ECO:0000256" key="19">
    <source>
        <dbReference type="SAM" id="Phobius"/>
    </source>
</evidence>
<dbReference type="Pfam" id="PF01148">
    <property type="entry name" value="CTP_transf_1"/>
    <property type="match status" value="1"/>
</dbReference>
<reference evidence="20 21" key="1">
    <citation type="submission" date="2020-08" db="EMBL/GenBank/DDBJ databases">
        <title>Functional genomics of gut bacteria from endangered species of beetles.</title>
        <authorList>
            <person name="Carlos-Shanley C."/>
        </authorList>
    </citation>
    <scope>NUCLEOTIDE SEQUENCE [LARGE SCALE GENOMIC DNA]</scope>
    <source>
        <strain evidence="20 21">S00239</strain>
    </source>
</reference>
<comment type="caution">
    <text evidence="20">The sequence shown here is derived from an EMBL/GenBank/DDBJ whole genome shotgun (WGS) entry which is preliminary data.</text>
</comment>
<organism evidence="20 21">
    <name type="scientific">Roseateles oligotrophus</name>
    <dbReference type="NCBI Taxonomy" id="1769250"/>
    <lineage>
        <taxon>Bacteria</taxon>
        <taxon>Pseudomonadati</taxon>
        <taxon>Pseudomonadota</taxon>
        <taxon>Betaproteobacteria</taxon>
        <taxon>Burkholderiales</taxon>
        <taxon>Sphaerotilaceae</taxon>
        <taxon>Roseateles</taxon>
    </lineage>
</organism>
<dbReference type="RefSeq" id="WP_184296004.1">
    <property type="nucleotide sequence ID" value="NZ_JACHLP010000001.1"/>
</dbReference>
<comment type="pathway">
    <text evidence="3 18">Phospholipid metabolism; CDP-diacylglycerol biosynthesis; CDP-diacylglycerol from sn-glycerol 3-phosphate: step 3/3.</text>
</comment>
<evidence type="ECO:0000313" key="21">
    <source>
        <dbReference type="Proteomes" id="UP000562027"/>
    </source>
</evidence>
<keyword evidence="12 18" id="KW-0548">Nucleotidyltransferase</keyword>
<comment type="similarity">
    <text evidence="5 18">Belongs to the CDS family.</text>
</comment>
<feature type="transmembrane region" description="Helical" evidence="19">
    <location>
        <begin position="83"/>
        <end position="100"/>
    </location>
</feature>
<keyword evidence="13 19" id="KW-1133">Transmembrane helix</keyword>
<keyword evidence="15 19" id="KW-0472">Membrane</keyword>
<dbReference type="GO" id="GO:0016024">
    <property type="term" value="P:CDP-diacylglycerol biosynthetic process"/>
    <property type="evidence" value="ECO:0007669"/>
    <property type="project" value="UniProtKB-UniPathway"/>
</dbReference>
<evidence type="ECO:0000256" key="9">
    <source>
        <dbReference type="ARBA" id="ARBA00022516"/>
    </source>
</evidence>
<dbReference type="GO" id="GO:0005886">
    <property type="term" value="C:plasma membrane"/>
    <property type="evidence" value="ECO:0007669"/>
    <property type="project" value="UniProtKB-SubCell"/>
</dbReference>